<gene>
    <name evidence="2" type="ORF">LCGC14_0892940</name>
</gene>
<accession>A0A0F9RHV1</accession>
<protein>
    <recommendedName>
        <fullName evidence="3">Transmembrane Fragile-X-F protein</fullName>
    </recommendedName>
</protein>
<keyword evidence="1" id="KW-1133">Transmembrane helix</keyword>
<name>A0A0F9RHV1_9ZZZZ</name>
<evidence type="ECO:0008006" key="3">
    <source>
        <dbReference type="Google" id="ProtNLM"/>
    </source>
</evidence>
<dbReference type="AlphaFoldDB" id="A0A0F9RHV1"/>
<evidence type="ECO:0000256" key="1">
    <source>
        <dbReference type="SAM" id="Phobius"/>
    </source>
</evidence>
<sequence>MSNTSSSSSGGIGFVGLLTIVLIVLKLTEHIAWSWWWVLSPIWIATIGVLLLLATGGCVVLGMYWLDKSR</sequence>
<keyword evidence="1" id="KW-0472">Membrane</keyword>
<keyword evidence="1" id="KW-0812">Transmembrane</keyword>
<proteinExistence type="predicted"/>
<reference evidence="2" key="1">
    <citation type="journal article" date="2015" name="Nature">
        <title>Complex archaea that bridge the gap between prokaryotes and eukaryotes.</title>
        <authorList>
            <person name="Spang A."/>
            <person name="Saw J.H."/>
            <person name="Jorgensen S.L."/>
            <person name="Zaremba-Niedzwiedzka K."/>
            <person name="Martijn J."/>
            <person name="Lind A.E."/>
            <person name="van Eijk R."/>
            <person name="Schleper C."/>
            <person name="Guy L."/>
            <person name="Ettema T.J."/>
        </authorList>
    </citation>
    <scope>NUCLEOTIDE SEQUENCE</scope>
</reference>
<feature type="transmembrane region" description="Helical" evidence="1">
    <location>
        <begin position="12"/>
        <end position="36"/>
    </location>
</feature>
<organism evidence="2">
    <name type="scientific">marine sediment metagenome</name>
    <dbReference type="NCBI Taxonomy" id="412755"/>
    <lineage>
        <taxon>unclassified sequences</taxon>
        <taxon>metagenomes</taxon>
        <taxon>ecological metagenomes</taxon>
    </lineage>
</organism>
<comment type="caution">
    <text evidence="2">The sequence shown here is derived from an EMBL/GenBank/DDBJ whole genome shotgun (WGS) entry which is preliminary data.</text>
</comment>
<evidence type="ECO:0000313" key="2">
    <source>
        <dbReference type="EMBL" id="KKN24611.1"/>
    </source>
</evidence>
<dbReference type="EMBL" id="LAZR01002870">
    <property type="protein sequence ID" value="KKN24611.1"/>
    <property type="molecule type" value="Genomic_DNA"/>
</dbReference>
<feature type="transmembrane region" description="Helical" evidence="1">
    <location>
        <begin position="42"/>
        <end position="66"/>
    </location>
</feature>